<dbReference type="OMA" id="HCALNSF"/>
<dbReference type="SUPFAM" id="SSF53187">
    <property type="entry name" value="Zn-dependent exopeptidases"/>
    <property type="match status" value="1"/>
</dbReference>
<accession>A0A0A1TV88</accession>
<dbReference type="GO" id="GO:0005886">
    <property type="term" value="C:plasma membrane"/>
    <property type="evidence" value="ECO:0007669"/>
    <property type="project" value="TreeGrafter"/>
</dbReference>
<dbReference type="Proteomes" id="UP000014680">
    <property type="component" value="Unassembled WGS sequence"/>
</dbReference>
<dbReference type="PANTHER" id="PTHR21092:SF0">
    <property type="entry name" value="NICASTRIN"/>
    <property type="match status" value="1"/>
</dbReference>
<gene>
    <name evidence="2" type="ORF">EIN_064870</name>
</gene>
<dbReference type="OrthoDB" id="10265862at2759"/>
<dbReference type="GO" id="GO:0007219">
    <property type="term" value="P:Notch signaling pathway"/>
    <property type="evidence" value="ECO:0007669"/>
    <property type="project" value="UniProtKB-KW"/>
</dbReference>
<name>A0A0A1TV88_ENTIV</name>
<evidence type="ECO:0000313" key="2">
    <source>
        <dbReference type="EMBL" id="ELP84252.1"/>
    </source>
</evidence>
<feature type="transmembrane region" description="Helical" evidence="1">
    <location>
        <begin position="496"/>
        <end position="521"/>
    </location>
</feature>
<evidence type="ECO:0008006" key="4">
    <source>
        <dbReference type="Google" id="ProtNLM"/>
    </source>
</evidence>
<organism evidence="2 3">
    <name type="scientific">Entamoeba invadens IP1</name>
    <dbReference type="NCBI Taxonomy" id="370355"/>
    <lineage>
        <taxon>Eukaryota</taxon>
        <taxon>Amoebozoa</taxon>
        <taxon>Evosea</taxon>
        <taxon>Archamoebae</taxon>
        <taxon>Mastigamoebida</taxon>
        <taxon>Entamoebidae</taxon>
        <taxon>Entamoeba</taxon>
    </lineage>
</organism>
<keyword evidence="3" id="KW-1185">Reference proteome</keyword>
<dbReference type="AlphaFoldDB" id="A0A0A1TV88"/>
<evidence type="ECO:0000256" key="1">
    <source>
        <dbReference type="SAM" id="Phobius"/>
    </source>
</evidence>
<dbReference type="Pfam" id="PF05450">
    <property type="entry name" value="Nicastrin"/>
    <property type="match status" value="1"/>
</dbReference>
<dbReference type="VEuPathDB" id="AmoebaDB:EIN_064870"/>
<keyword evidence="1" id="KW-0812">Transmembrane</keyword>
<protein>
    <recommendedName>
        <fullName evidence="4">Nicastrin</fullName>
    </recommendedName>
</protein>
<dbReference type="Gene3D" id="3.40.630.10">
    <property type="entry name" value="Zn peptidases"/>
    <property type="match status" value="1"/>
</dbReference>
<sequence length="527" mass="59067">MILFALVLCFCHASDLSKNRLKTVKSLLTTTVDSSGAFMLLNNNEMIGAYSKKGVVRGKCHRLNAQEEVNGWSSGEETEVVVVIPDNILNAKNLELFGSKKVVGVVAYKSEGNITSQDKQTSFNPDGDNSAWKLWDFPIFYTTASVDYFASEGSHLQIEAAMNSDVNSETCLRRGMCKPIGGQTLYGKLDNTTRSKKILLTAQLDGVSLFRETTPANEQVLSGEVTLLSVMQTLKPLMKKSNISVEFALFEDETFGHMGSRLFSSTNDSYDAIYNFGHLGLTEGKVYVYTQHDIPTVERLEKVTLTPPESPLDSFKNGVKYHFADHLEVYKGKVGTHRDVIEKIEELCDNVKTISRVLMETLFETNYETFEKDNTVEYNCSIFDELYSCFAEDMTCEYFNETIGVIKGNGNSYSSIYGDERITARSKALSDYLKYIVTLNHCEGDCEVNNGTVQYLPTHGSDIDTDKNQIRGNSGDAWTESDWKTLRLSFYKTRKLSDIIMCVVGVVTTMAFITASFVLLFKGKYFE</sequence>
<proteinExistence type="predicted"/>
<dbReference type="GeneID" id="14883254"/>
<dbReference type="PANTHER" id="PTHR21092">
    <property type="entry name" value="NICASTRIN"/>
    <property type="match status" value="1"/>
</dbReference>
<dbReference type="InterPro" id="IPR008710">
    <property type="entry name" value="Nicastrin"/>
</dbReference>
<dbReference type="RefSeq" id="XP_004183598.1">
    <property type="nucleotide sequence ID" value="XM_004183550.1"/>
</dbReference>
<reference evidence="2 3" key="1">
    <citation type="submission" date="2012-10" db="EMBL/GenBank/DDBJ databases">
        <authorList>
            <person name="Zafar N."/>
            <person name="Inman J."/>
            <person name="Hall N."/>
            <person name="Lorenzi H."/>
            <person name="Caler E."/>
        </authorList>
    </citation>
    <scope>NUCLEOTIDE SEQUENCE [LARGE SCALE GENOMIC DNA]</scope>
    <source>
        <strain evidence="2 3">IP1</strain>
    </source>
</reference>
<keyword evidence="1" id="KW-0472">Membrane</keyword>
<dbReference type="GO" id="GO:0016485">
    <property type="term" value="P:protein processing"/>
    <property type="evidence" value="ECO:0007669"/>
    <property type="project" value="InterPro"/>
</dbReference>
<dbReference type="EMBL" id="KB207140">
    <property type="protein sequence ID" value="ELP84252.1"/>
    <property type="molecule type" value="Genomic_DNA"/>
</dbReference>
<keyword evidence="1" id="KW-1133">Transmembrane helix</keyword>
<evidence type="ECO:0000313" key="3">
    <source>
        <dbReference type="Proteomes" id="UP000014680"/>
    </source>
</evidence>
<dbReference type="KEGG" id="eiv:EIN_064870"/>